<dbReference type="Pfam" id="PF10022">
    <property type="entry name" value="DUF2264"/>
    <property type="match status" value="1"/>
</dbReference>
<dbReference type="InterPro" id="IPR016624">
    <property type="entry name" value="UCP014753"/>
</dbReference>
<protein>
    <recommendedName>
        <fullName evidence="5">DUF2264 domain protein</fullName>
    </recommendedName>
</protein>
<evidence type="ECO:0008006" key="5">
    <source>
        <dbReference type="Google" id="ProtNLM"/>
    </source>
</evidence>
<dbReference type="PIRSF" id="PIRSF014753">
    <property type="entry name" value="UCP014753"/>
    <property type="match status" value="1"/>
</dbReference>
<dbReference type="AlphaFoldDB" id="A0A9N9UFD0"/>
<keyword evidence="4" id="KW-1185">Reference proteome</keyword>
<dbReference type="Proteomes" id="UP000754883">
    <property type="component" value="Unassembled WGS sequence"/>
</dbReference>
<dbReference type="OrthoDB" id="5150166at2759"/>
<evidence type="ECO:0000313" key="4">
    <source>
        <dbReference type="Proteomes" id="UP000754883"/>
    </source>
</evidence>
<evidence type="ECO:0000313" key="3">
    <source>
        <dbReference type="EMBL" id="CAG9987686.1"/>
    </source>
</evidence>
<gene>
    <name evidence="3" type="ORF">CBYS24578_00014957</name>
</gene>
<organism evidence="3 4">
    <name type="scientific">Clonostachys byssicola</name>
    <dbReference type="NCBI Taxonomy" id="160290"/>
    <lineage>
        <taxon>Eukaryota</taxon>
        <taxon>Fungi</taxon>
        <taxon>Dikarya</taxon>
        <taxon>Ascomycota</taxon>
        <taxon>Pezizomycotina</taxon>
        <taxon>Sordariomycetes</taxon>
        <taxon>Hypocreomycetidae</taxon>
        <taxon>Hypocreales</taxon>
        <taxon>Bionectriaceae</taxon>
        <taxon>Clonostachys</taxon>
    </lineage>
</organism>
<dbReference type="Pfam" id="PF20938">
    <property type="entry name" value="DUF2264_C"/>
    <property type="match status" value="1"/>
</dbReference>
<comment type="caution">
    <text evidence="3">The sequence shown here is derived from an EMBL/GenBank/DDBJ whole genome shotgun (WGS) entry which is preliminary data.</text>
</comment>
<evidence type="ECO:0000259" key="2">
    <source>
        <dbReference type="Pfam" id="PF20938"/>
    </source>
</evidence>
<feature type="domain" description="DUF2264" evidence="1">
    <location>
        <begin position="14"/>
        <end position="399"/>
    </location>
</feature>
<evidence type="ECO:0000259" key="1">
    <source>
        <dbReference type="Pfam" id="PF10022"/>
    </source>
</evidence>
<reference evidence="3" key="1">
    <citation type="submission" date="2021-10" db="EMBL/GenBank/DDBJ databases">
        <authorList>
            <person name="Piombo E."/>
        </authorList>
    </citation>
    <scope>NUCLEOTIDE SEQUENCE</scope>
</reference>
<dbReference type="InterPro" id="IPR049237">
    <property type="entry name" value="DUF2264_C"/>
</dbReference>
<proteinExistence type="predicted"/>
<dbReference type="InterPro" id="IPR049349">
    <property type="entry name" value="DUF2264_N"/>
</dbReference>
<feature type="domain" description="DUF2264" evidence="2">
    <location>
        <begin position="410"/>
        <end position="703"/>
    </location>
</feature>
<dbReference type="PANTHER" id="PTHR35339">
    <property type="entry name" value="LINALOOL DEHYDRATASE_ISOMERASE DOMAIN-CONTAINING PROTEIN"/>
    <property type="match status" value="1"/>
</dbReference>
<dbReference type="EMBL" id="CABFNO020001436">
    <property type="protein sequence ID" value="CAG9987686.1"/>
    <property type="molecule type" value="Genomic_DNA"/>
</dbReference>
<sequence>MPPLPGFTDNPLKTRADVVLASKALIRPLSQFTSPGCAYVRLPVTSGTLYDGRAARLEGFSRPLWVAGSLLASGDCEEELLSRLITGLSNGTDPGHVEYWGDIEDNDQRMVETEPIAFTLLSSPRYLLWDRLEDRTRSNIARWFIQLNGKQMPRVNWLWFRVFTNLVLLKLCKVDDPSVRKQMDMDLEELDTFYLRDGWSSDGLWRSPENDDDEWMLFQQTGRVHSIKPDRCVDYYSGSFAIQFSQLLYVRLAGDIDPLRTSRYQKQANEFGSQIWRYFDEQGRQTSSAPIPFGRSMIYRFCCGAFFASLAVAGGSDMATPLRRPGDVKGFLLRHLRWWARNSSDIFHSDGTLNLGWLYPNMYLTEDYNSPQSVYWALKSFVAIMLPSDEPFWADDEQSYPQLDPSQIVALLYAPRQVLCNPPQGHHFLLSSAQFTSLYWKGAAAKYGKFAYSSAFGFSVPTGQAKLQQLAPDNMLALSRDGMQTWAVKWKCREPTFGVCKVHSAASHMAEELPTMQVVWYPWEDRGASVMTTLIPPSRRWPDWHIRVHRIRVEKDGLGTLFTAEGGFAINREPKNSGRWLQTIDANPSDDVGYKHDLQGYRSDADSAVVFSNARASGITGLVLESPSTAHVRQTASVLKPEANTSIMTPRSLLPLVQHEVTGLKRGDEFVLCTRVFAAVDDAVQPRKPNWHRWKSWQDRPSTGTSLGDSGDFIELL</sequence>
<dbReference type="PANTHER" id="PTHR35339:SF2">
    <property type="entry name" value="DUF2264 DOMAIN-CONTAINING PROTEIN-RELATED"/>
    <property type="match status" value="1"/>
</dbReference>
<accession>A0A9N9UFD0</accession>
<name>A0A9N9UFD0_9HYPO</name>